<proteinExistence type="predicted"/>
<dbReference type="PANTHER" id="PTHR23177:SF74">
    <property type="entry name" value="RHO GTPASE-ACTIVATING PROTEIN 3"/>
    <property type="match status" value="1"/>
</dbReference>
<dbReference type="SUPFAM" id="SSF48350">
    <property type="entry name" value="GTPase activation domain, GAP"/>
    <property type="match status" value="1"/>
</dbReference>
<dbReference type="CDD" id="cd00132">
    <property type="entry name" value="CRIB"/>
    <property type="match status" value="1"/>
</dbReference>
<evidence type="ECO:0000256" key="2">
    <source>
        <dbReference type="SAM" id="MobiDB-lite"/>
    </source>
</evidence>
<name>A0ABQ9LWI9_HEVBR</name>
<evidence type="ECO:0000313" key="6">
    <source>
        <dbReference type="Proteomes" id="UP001174677"/>
    </source>
</evidence>
<protein>
    <recommendedName>
        <fullName evidence="7">Rho-GAP domain-containing protein</fullName>
    </recommendedName>
</protein>
<keyword evidence="6" id="KW-1185">Reference proteome</keyword>
<dbReference type="EMBL" id="JARPOI010000009">
    <property type="protein sequence ID" value="KAJ9171560.1"/>
    <property type="molecule type" value="Genomic_DNA"/>
</dbReference>
<evidence type="ECO:0000259" key="4">
    <source>
        <dbReference type="PROSITE" id="PS50238"/>
    </source>
</evidence>
<dbReference type="InterPro" id="IPR044785">
    <property type="entry name" value="RopGAP1-5"/>
</dbReference>
<feature type="domain" description="CRIB" evidence="3">
    <location>
        <begin position="116"/>
        <end position="129"/>
    </location>
</feature>
<dbReference type="PROSITE" id="PS50238">
    <property type="entry name" value="RHOGAP"/>
    <property type="match status" value="1"/>
</dbReference>
<evidence type="ECO:0008006" key="7">
    <source>
        <dbReference type="Google" id="ProtNLM"/>
    </source>
</evidence>
<dbReference type="PANTHER" id="PTHR23177">
    <property type="entry name" value="MKIAA1688 PROTEIN"/>
    <property type="match status" value="1"/>
</dbReference>
<dbReference type="InterPro" id="IPR000198">
    <property type="entry name" value="RhoGAP_dom"/>
</dbReference>
<dbReference type="CDD" id="cd00159">
    <property type="entry name" value="RhoGAP"/>
    <property type="match status" value="1"/>
</dbReference>
<dbReference type="Pfam" id="PF00620">
    <property type="entry name" value="RhoGAP"/>
    <property type="match status" value="1"/>
</dbReference>
<dbReference type="Gene3D" id="3.90.810.10">
    <property type="entry name" value="CRIB domain"/>
    <property type="match status" value="1"/>
</dbReference>
<dbReference type="Proteomes" id="UP001174677">
    <property type="component" value="Chromosome 9"/>
</dbReference>
<feature type="compositionally biased region" description="Acidic residues" evidence="2">
    <location>
        <begin position="28"/>
        <end position="48"/>
    </location>
</feature>
<gene>
    <name evidence="5" type="ORF">P3X46_014913</name>
</gene>
<keyword evidence="1" id="KW-0343">GTPase activation</keyword>
<sequence>MTLLFRSKSCGFVGFTEFNPVPPPSPFLEDDENDDEEEEGQEYEDDEYNGALRNPISTPFISSGSTFGERGGGGGNQRGRHGSNQFAILDILAAALRKSVVTCSVESEDVISSMDISWPTDVRHVSHVTFDSFNGFLGLPTEFEPDVPRKVPSASANVFGVSAKSMQCTYDDKGNIVPTILLMMQKRLYVEGGLKAEGIFRINAENSHEEYVRDRLNEGIVPRGIDVHCLAGLIKAWFRELPSGVLDSLTAEQVMHCNTEDDCTQLVKLLPPAEVALLDWLINLMADVVEHEQYNKMNARNIAMVFAPNMTQMADPLTALVHVVQVMNLLKTLILKNLREREESAVKTRLLSACLDYPGDKSEPCQTNLNCKPCKIFLDGCAPEVPTTGEFLRFATMNKLKSYAKEKYLSFRKKNDEEEFESISGSSPSFSCEMGALDSGCKGEYDNGDWLNLRKGVRRLCRHPVFQLSKPAKKSKGLSAVNNRRGGEVWT</sequence>
<feature type="region of interest" description="Disordered" evidence="2">
    <location>
        <begin position="62"/>
        <end position="81"/>
    </location>
</feature>
<accession>A0ABQ9LWI9</accession>
<dbReference type="SMART" id="SM00285">
    <property type="entry name" value="PBD"/>
    <property type="match status" value="1"/>
</dbReference>
<organism evidence="5 6">
    <name type="scientific">Hevea brasiliensis</name>
    <name type="common">Para rubber tree</name>
    <name type="synonym">Siphonia brasiliensis</name>
    <dbReference type="NCBI Taxonomy" id="3981"/>
    <lineage>
        <taxon>Eukaryota</taxon>
        <taxon>Viridiplantae</taxon>
        <taxon>Streptophyta</taxon>
        <taxon>Embryophyta</taxon>
        <taxon>Tracheophyta</taxon>
        <taxon>Spermatophyta</taxon>
        <taxon>Magnoliopsida</taxon>
        <taxon>eudicotyledons</taxon>
        <taxon>Gunneridae</taxon>
        <taxon>Pentapetalae</taxon>
        <taxon>rosids</taxon>
        <taxon>fabids</taxon>
        <taxon>Malpighiales</taxon>
        <taxon>Euphorbiaceae</taxon>
        <taxon>Crotonoideae</taxon>
        <taxon>Micrandreae</taxon>
        <taxon>Hevea</taxon>
    </lineage>
</organism>
<dbReference type="SMART" id="SM00324">
    <property type="entry name" value="RhoGAP"/>
    <property type="match status" value="1"/>
</dbReference>
<evidence type="ECO:0000256" key="1">
    <source>
        <dbReference type="ARBA" id="ARBA00022468"/>
    </source>
</evidence>
<evidence type="ECO:0000313" key="5">
    <source>
        <dbReference type="EMBL" id="KAJ9171560.1"/>
    </source>
</evidence>
<dbReference type="PROSITE" id="PS50108">
    <property type="entry name" value="CRIB"/>
    <property type="match status" value="1"/>
</dbReference>
<dbReference type="Pfam" id="PF00786">
    <property type="entry name" value="PBD"/>
    <property type="match status" value="1"/>
</dbReference>
<feature type="region of interest" description="Disordered" evidence="2">
    <location>
        <begin position="20"/>
        <end position="50"/>
    </location>
</feature>
<feature type="domain" description="Rho-GAP" evidence="4">
    <location>
        <begin position="164"/>
        <end position="342"/>
    </location>
</feature>
<comment type="caution">
    <text evidence="5">The sequence shown here is derived from an EMBL/GenBank/DDBJ whole genome shotgun (WGS) entry which is preliminary data.</text>
</comment>
<dbReference type="InterPro" id="IPR000095">
    <property type="entry name" value="CRIB_dom"/>
</dbReference>
<reference evidence="5" key="1">
    <citation type="journal article" date="2023" name="Plant Biotechnol. J.">
        <title>Chromosome-level wild Hevea brasiliensis genome provides new tools for genomic-assisted breeding and valuable loci to elevate rubber yield.</title>
        <authorList>
            <person name="Cheng H."/>
            <person name="Song X."/>
            <person name="Hu Y."/>
            <person name="Wu T."/>
            <person name="Yang Q."/>
            <person name="An Z."/>
            <person name="Feng S."/>
            <person name="Deng Z."/>
            <person name="Wu W."/>
            <person name="Zeng X."/>
            <person name="Tu M."/>
            <person name="Wang X."/>
            <person name="Huang H."/>
        </authorList>
    </citation>
    <scope>NUCLEOTIDE SEQUENCE</scope>
    <source>
        <strain evidence="5">MT/VB/25A 57/8</strain>
    </source>
</reference>
<dbReference type="Gene3D" id="1.10.555.10">
    <property type="entry name" value="Rho GTPase activation protein"/>
    <property type="match status" value="1"/>
</dbReference>
<dbReference type="InterPro" id="IPR036936">
    <property type="entry name" value="CRIB_dom_sf"/>
</dbReference>
<evidence type="ECO:0000259" key="3">
    <source>
        <dbReference type="PROSITE" id="PS50108"/>
    </source>
</evidence>
<dbReference type="InterPro" id="IPR008936">
    <property type="entry name" value="Rho_GTPase_activation_prot"/>
</dbReference>